<comment type="caution">
    <text evidence="2">The sequence shown here is derived from an EMBL/GenBank/DDBJ whole genome shotgun (WGS) entry which is preliminary data.</text>
</comment>
<dbReference type="InterPro" id="IPR014030">
    <property type="entry name" value="Ketoacyl_synth_N"/>
</dbReference>
<evidence type="ECO:0000313" key="3">
    <source>
        <dbReference type="Proteomes" id="UP001529180"/>
    </source>
</evidence>
<evidence type="ECO:0000313" key="2">
    <source>
        <dbReference type="EMBL" id="MDG4720869.1"/>
    </source>
</evidence>
<evidence type="ECO:0000259" key="1">
    <source>
        <dbReference type="Pfam" id="PF13723"/>
    </source>
</evidence>
<dbReference type="RefSeq" id="WP_114103001.1">
    <property type="nucleotide sequence ID" value="NZ_JARSBO010000009.1"/>
</dbReference>
<organism evidence="2 3">
    <name type="scientific">Thalassospira aquimaris</name>
    <dbReference type="NCBI Taxonomy" id="3037796"/>
    <lineage>
        <taxon>Bacteria</taxon>
        <taxon>Pseudomonadati</taxon>
        <taxon>Pseudomonadota</taxon>
        <taxon>Alphaproteobacteria</taxon>
        <taxon>Rhodospirillales</taxon>
        <taxon>Thalassospiraceae</taxon>
        <taxon>Thalassospira</taxon>
    </lineage>
</organism>
<dbReference type="Proteomes" id="UP001529180">
    <property type="component" value="Unassembled WGS sequence"/>
</dbReference>
<reference evidence="2 3" key="1">
    <citation type="submission" date="2023-03" db="EMBL/GenBank/DDBJ databases">
        <title>Strain FZY0004 represents a novel species in the genus Thalassospira isolated from seawater.</title>
        <authorList>
            <person name="Fu Z.-Y."/>
        </authorList>
    </citation>
    <scope>NUCLEOTIDE SEQUENCE [LARGE SCALE GENOMIC DNA]</scope>
    <source>
        <strain evidence="2 3">FZY0004</strain>
    </source>
</reference>
<dbReference type="Pfam" id="PF13723">
    <property type="entry name" value="Ketoacyl-synt_2"/>
    <property type="match status" value="1"/>
</dbReference>
<protein>
    <submittedName>
        <fullName evidence="2">Beta-ketoacyl synthase chain length factor</fullName>
    </submittedName>
</protein>
<keyword evidence="3" id="KW-1185">Reference proteome</keyword>
<accession>A0ABT6GGW7</accession>
<gene>
    <name evidence="2" type="ORF">P7680_17835</name>
</gene>
<feature type="domain" description="Beta-ketoacyl synthase-like N-terminal" evidence="1">
    <location>
        <begin position="41"/>
        <end position="249"/>
    </location>
</feature>
<sequence>MTLLCARMPGWAFWEHTDGQSSLTIKRNADAQIATEISDPAKLAQSIKPAWRRRLDLFGRAAAEVLTHALDGADNPRIVFCSQHGNIERTVKLLHQVATDDALSPADFSMSVHNAFIGVASINWSITESHTAISAGNDSLVSALTETLAQLATDPRPVILCFVDLPLPEIYRDHVKQSDVGMALAIRFEAATDKNPGMEPVFTFADMTAEDRQKTSTATTTPFDQAKALVAFLTSPSTQINMTGKTTGWVLSRHD</sequence>
<dbReference type="EMBL" id="JARSBO010000009">
    <property type="protein sequence ID" value="MDG4720869.1"/>
    <property type="molecule type" value="Genomic_DNA"/>
</dbReference>
<proteinExistence type="predicted"/>
<name>A0ABT6GGW7_9PROT</name>